<protein>
    <recommendedName>
        <fullName evidence="3">DUF393 domain-containing protein</fullName>
    </recommendedName>
</protein>
<reference evidence="2" key="1">
    <citation type="journal article" date="2019" name="Int. J. Syst. Evol. Microbiol.">
        <title>The Global Catalogue of Microorganisms (GCM) 10K type strain sequencing project: providing services to taxonomists for standard genome sequencing and annotation.</title>
        <authorList>
            <consortium name="The Broad Institute Genomics Platform"/>
            <consortium name="The Broad Institute Genome Sequencing Center for Infectious Disease"/>
            <person name="Wu L."/>
            <person name="Ma J."/>
        </authorList>
    </citation>
    <scope>NUCLEOTIDE SEQUENCE [LARGE SCALE GENOMIC DNA]</scope>
    <source>
        <strain evidence="2">CGMCC 1.13587</strain>
    </source>
</reference>
<dbReference type="Proteomes" id="UP001596111">
    <property type="component" value="Unassembled WGS sequence"/>
</dbReference>
<keyword evidence="2" id="KW-1185">Reference proteome</keyword>
<sequence length="67" mass="7251">MGPLRLGEVVVQDLRSGTTLRGAAGFALLCRQIPAYWPLLPLLSNPALRRRVEREFSGCANAGCTPN</sequence>
<name>A0ABW0SVV1_9GAMM</name>
<dbReference type="RefSeq" id="WP_377325509.1">
    <property type="nucleotide sequence ID" value="NZ_JBHSNG010000005.1"/>
</dbReference>
<gene>
    <name evidence="1" type="ORF">ACFPPB_06395</name>
</gene>
<evidence type="ECO:0000313" key="1">
    <source>
        <dbReference type="EMBL" id="MFC5580738.1"/>
    </source>
</evidence>
<comment type="caution">
    <text evidence="1">The sequence shown here is derived from an EMBL/GenBank/DDBJ whole genome shotgun (WGS) entry which is preliminary data.</text>
</comment>
<dbReference type="EMBL" id="JBHSNG010000005">
    <property type="protein sequence ID" value="MFC5580738.1"/>
    <property type="molecule type" value="Genomic_DNA"/>
</dbReference>
<evidence type="ECO:0000313" key="2">
    <source>
        <dbReference type="Proteomes" id="UP001596111"/>
    </source>
</evidence>
<evidence type="ECO:0008006" key="3">
    <source>
        <dbReference type="Google" id="ProtNLM"/>
    </source>
</evidence>
<accession>A0ABW0SVV1</accession>
<organism evidence="1 2">
    <name type="scientific">Rhodanobacter terrae</name>
    <dbReference type="NCBI Taxonomy" id="418647"/>
    <lineage>
        <taxon>Bacteria</taxon>
        <taxon>Pseudomonadati</taxon>
        <taxon>Pseudomonadota</taxon>
        <taxon>Gammaproteobacteria</taxon>
        <taxon>Lysobacterales</taxon>
        <taxon>Rhodanobacteraceae</taxon>
        <taxon>Rhodanobacter</taxon>
    </lineage>
</organism>
<proteinExistence type="predicted"/>